<keyword evidence="6" id="KW-0067">ATP-binding</keyword>
<organism evidence="9 10">
    <name type="scientific">Gigaspora rosea</name>
    <dbReference type="NCBI Taxonomy" id="44941"/>
    <lineage>
        <taxon>Eukaryota</taxon>
        <taxon>Fungi</taxon>
        <taxon>Fungi incertae sedis</taxon>
        <taxon>Mucoromycota</taxon>
        <taxon>Glomeromycotina</taxon>
        <taxon>Glomeromycetes</taxon>
        <taxon>Diversisporales</taxon>
        <taxon>Gigasporaceae</taxon>
        <taxon>Gigaspora</taxon>
    </lineage>
</organism>
<dbReference type="InterPro" id="IPR050940">
    <property type="entry name" value="Actin_reg-Ser/Thr_kinase"/>
</dbReference>
<feature type="compositionally biased region" description="Low complexity" evidence="7">
    <location>
        <begin position="288"/>
        <end position="300"/>
    </location>
</feature>
<dbReference type="PROSITE" id="PS50011">
    <property type="entry name" value="PROTEIN_KINASE_DOM"/>
    <property type="match status" value="1"/>
</dbReference>
<feature type="domain" description="Protein kinase" evidence="8">
    <location>
        <begin position="34"/>
        <end position="327"/>
    </location>
</feature>
<dbReference type="GO" id="GO:0005524">
    <property type="term" value="F:ATP binding"/>
    <property type="evidence" value="ECO:0007669"/>
    <property type="project" value="UniProtKB-KW"/>
</dbReference>
<feature type="compositionally biased region" description="Low complexity" evidence="7">
    <location>
        <begin position="264"/>
        <end position="278"/>
    </location>
</feature>
<keyword evidence="3" id="KW-0808">Transferase</keyword>
<keyword evidence="4" id="KW-0547">Nucleotide-binding</keyword>
<evidence type="ECO:0000256" key="3">
    <source>
        <dbReference type="ARBA" id="ARBA00022679"/>
    </source>
</evidence>
<name>A0A397VYL0_9GLOM</name>
<evidence type="ECO:0000256" key="6">
    <source>
        <dbReference type="ARBA" id="ARBA00022840"/>
    </source>
</evidence>
<dbReference type="PANTHER" id="PTHR46485">
    <property type="entry name" value="LIM DOMAIN KINASE 1"/>
    <property type="match status" value="1"/>
</dbReference>
<dbReference type="SUPFAM" id="SSF56112">
    <property type="entry name" value="Protein kinase-like (PK-like)"/>
    <property type="match status" value="1"/>
</dbReference>
<evidence type="ECO:0000313" key="10">
    <source>
        <dbReference type="Proteomes" id="UP000266673"/>
    </source>
</evidence>
<keyword evidence="10" id="KW-1185">Reference proteome</keyword>
<evidence type="ECO:0000256" key="4">
    <source>
        <dbReference type="ARBA" id="ARBA00022741"/>
    </source>
</evidence>
<dbReference type="STRING" id="44941.A0A397VYL0"/>
<dbReference type="Proteomes" id="UP000266673">
    <property type="component" value="Unassembled WGS sequence"/>
</dbReference>
<evidence type="ECO:0000313" key="9">
    <source>
        <dbReference type="EMBL" id="RIB26921.1"/>
    </source>
</evidence>
<evidence type="ECO:0000259" key="8">
    <source>
        <dbReference type="PROSITE" id="PS50011"/>
    </source>
</evidence>
<feature type="region of interest" description="Disordered" evidence="7">
    <location>
        <begin position="246"/>
        <end position="327"/>
    </location>
</feature>
<dbReference type="InterPro" id="IPR001245">
    <property type="entry name" value="Ser-Thr/Tyr_kinase_cat_dom"/>
</dbReference>
<comment type="caution">
    <text evidence="9">The sequence shown here is derived from an EMBL/GenBank/DDBJ whole genome shotgun (WGS) entry which is preliminary data.</text>
</comment>
<accession>A0A397VYL0</accession>
<keyword evidence="2" id="KW-0723">Serine/threonine-protein kinase</keyword>
<evidence type="ECO:0000256" key="5">
    <source>
        <dbReference type="ARBA" id="ARBA00022777"/>
    </source>
</evidence>
<dbReference type="InterPro" id="IPR000719">
    <property type="entry name" value="Prot_kinase_dom"/>
</dbReference>
<dbReference type="PANTHER" id="PTHR46485:SF5">
    <property type="entry name" value="CENTER DIVIDER, ISOFORM A"/>
    <property type="match status" value="1"/>
</dbReference>
<evidence type="ECO:0000256" key="2">
    <source>
        <dbReference type="ARBA" id="ARBA00022527"/>
    </source>
</evidence>
<comment type="similarity">
    <text evidence="1">Belongs to the protein kinase superfamily. TKL Ser/Thr protein kinase family.</text>
</comment>
<evidence type="ECO:0000256" key="1">
    <source>
        <dbReference type="ARBA" id="ARBA00005843"/>
    </source>
</evidence>
<reference evidence="9 10" key="1">
    <citation type="submission" date="2018-06" db="EMBL/GenBank/DDBJ databases">
        <title>Comparative genomics reveals the genomic features of Rhizophagus irregularis, R. cerebriforme, R. diaphanum and Gigaspora rosea, and their symbiotic lifestyle signature.</title>
        <authorList>
            <person name="Morin E."/>
            <person name="San Clemente H."/>
            <person name="Chen E.C.H."/>
            <person name="De La Providencia I."/>
            <person name="Hainaut M."/>
            <person name="Kuo A."/>
            <person name="Kohler A."/>
            <person name="Murat C."/>
            <person name="Tang N."/>
            <person name="Roy S."/>
            <person name="Loubradou J."/>
            <person name="Henrissat B."/>
            <person name="Grigoriev I.V."/>
            <person name="Corradi N."/>
            <person name="Roux C."/>
            <person name="Martin F.M."/>
        </authorList>
    </citation>
    <scope>NUCLEOTIDE SEQUENCE [LARGE SCALE GENOMIC DNA]</scope>
    <source>
        <strain evidence="9 10">DAOM 194757</strain>
    </source>
</reference>
<sequence length="327" mass="37307">MSEYVINDKSSIENIEFTKPLQIDDIDTINYSDVKDAKSVKIRYYGIILKGYWREQLIIMKHIPNVLNQDTEALRQLAHKLSKIKHTNILKFLGTSTDLGKKRQFFVLEYVENGYLHDYLSKNKDLTWSQKIGISKDIACGLEYLHNSIEMVHRNLNTKSIFINNEKVKILNPVFLELIIDASSHTPPTFFDLCSNCRKQNSKERPLAQDVYTQLKRIEITLRESQIADKENINAQDKNIAIVQDNNEISANTDQNDKKISEVNTAPNNNESPPNTSNKDSSQEDPFNVNSSLALNVNSSQADPPNVKSSQEDPPKVFFKGISAFID</sequence>
<dbReference type="Gene3D" id="1.10.510.10">
    <property type="entry name" value="Transferase(Phosphotransferase) domain 1"/>
    <property type="match status" value="1"/>
</dbReference>
<dbReference type="Pfam" id="PF07714">
    <property type="entry name" value="PK_Tyr_Ser-Thr"/>
    <property type="match status" value="1"/>
</dbReference>
<dbReference type="InterPro" id="IPR011009">
    <property type="entry name" value="Kinase-like_dom_sf"/>
</dbReference>
<evidence type="ECO:0000256" key="7">
    <source>
        <dbReference type="SAM" id="MobiDB-lite"/>
    </source>
</evidence>
<dbReference type="GO" id="GO:0004674">
    <property type="term" value="F:protein serine/threonine kinase activity"/>
    <property type="evidence" value="ECO:0007669"/>
    <property type="project" value="UniProtKB-KW"/>
</dbReference>
<dbReference type="EMBL" id="QKWP01000117">
    <property type="protein sequence ID" value="RIB26921.1"/>
    <property type="molecule type" value="Genomic_DNA"/>
</dbReference>
<gene>
    <name evidence="9" type="ORF">C2G38_2138055</name>
</gene>
<protein>
    <submittedName>
        <fullName evidence="9">Kinase-like domain-containing protein</fullName>
    </submittedName>
</protein>
<dbReference type="OrthoDB" id="2683818at2759"/>
<keyword evidence="5 9" id="KW-0418">Kinase</keyword>
<dbReference type="AlphaFoldDB" id="A0A397VYL0"/>
<proteinExistence type="inferred from homology"/>